<proteinExistence type="predicted"/>
<dbReference type="EMBL" id="JBJKFK010000600">
    <property type="protein sequence ID" value="KAL3316105.1"/>
    <property type="molecule type" value="Genomic_DNA"/>
</dbReference>
<protein>
    <submittedName>
        <fullName evidence="1">Uncharacterized protein</fullName>
    </submittedName>
</protein>
<evidence type="ECO:0000313" key="2">
    <source>
        <dbReference type="Proteomes" id="UP001626550"/>
    </source>
</evidence>
<comment type="caution">
    <text evidence="1">The sequence shown here is derived from an EMBL/GenBank/DDBJ whole genome shotgun (WGS) entry which is preliminary data.</text>
</comment>
<reference evidence="1 2" key="1">
    <citation type="submission" date="2024-11" db="EMBL/GenBank/DDBJ databases">
        <title>Adaptive evolution of stress response genes in parasites aligns with host niche diversity.</title>
        <authorList>
            <person name="Hahn C."/>
            <person name="Resl P."/>
        </authorList>
    </citation>
    <scope>NUCLEOTIDE SEQUENCE [LARGE SCALE GENOMIC DNA]</scope>
    <source>
        <strain evidence="1">EGGRZ-B1_66</strain>
        <tissue evidence="1">Body</tissue>
    </source>
</reference>
<dbReference type="Proteomes" id="UP001626550">
    <property type="component" value="Unassembled WGS sequence"/>
</dbReference>
<organism evidence="1 2">
    <name type="scientific">Cichlidogyrus casuarinus</name>
    <dbReference type="NCBI Taxonomy" id="1844966"/>
    <lineage>
        <taxon>Eukaryota</taxon>
        <taxon>Metazoa</taxon>
        <taxon>Spiralia</taxon>
        <taxon>Lophotrochozoa</taxon>
        <taxon>Platyhelminthes</taxon>
        <taxon>Monogenea</taxon>
        <taxon>Monopisthocotylea</taxon>
        <taxon>Dactylogyridea</taxon>
        <taxon>Ancyrocephalidae</taxon>
        <taxon>Cichlidogyrus</taxon>
    </lineage>
</organism>
<keyword evidence="2" id="KW-1185">Reference proteome</keyword>
<gene>
    <name evidence="1" type="ORF">Ciccas_005251</name>
</gene>
<evidence type="ECO:0000313" key="1">
    <source>
        <dbReference type="EMBL" id="KAL3316105.1"/>
    </source>
</evidence>
<name>A0ABD2Q971_9PLAT</name>
<feature type="non-terminal residue" evidence="1">
    <location>
        <position position="1"/>
    </location>
</feature>
<sequence>VEMVRTLAANAFSRMDTLFKLRSDQLSRYESIADTILSERGYSAVHPLTRVW</sequence>
<accession>A0ABD2Q971</accession>
<dbReference type="AlphaFoldDB" id="A0ABD2Q971"/>